<dbReference type="Pfam" id="PF02782">
    <property type="entry name" value="FGGY_C"/>
    <property type="match status" value="1"/>
</dbReference>
<evidence type="ECO:0000256" key="4">
    <source>
        <dbReference type="RuleBase" id="RU003733"/>
    </source>
</evidence>
<organism evidence="7 8">
    <name type="scientific">Raineyella fluvialis</name>
    <dbReference type="NCBI Taxonomy" id="2662261"/>
    <lineage>
        <taxon>Bacteria</taxon>
        <taxon>Bacillati</taxon>
        <taxon>Actinomycetota</taxon>
        <taxon>Actinomycetes</taxon>
        <taxon>Propionibacteriales</taxon>
        <taxon>Propionibacteriaceae</taxon>
        <taxon>Raineyella</taxon>
    </lineage>
</organism>
<reference evidence="7 8" key="1">
    <citation type="submission" date="2019-10" db="EMBL/GenBank/DDBJ databases">
        <title>Genomic analysis of Raineyella sp. CBA3103.</title>
        <authorList>
            <person name="Roh S.W."/>
        </authorList>
    </citation>
    <scope>NUCLEOTIDE SEQUENCE [LARGE SCALE GENOMIC DNA]</scope>
    <source>
        <strain evidence="7 8">CBA3103</strain>
    </source>
</reference>
<dbReference type="PIRSF" id="PIRSF000538">
    <property type="entry name" value="GlpK"/>
    <property type="match status" value="1"/>
</dbReference>
<dbReference type="GO" id="GO:0005975">
    <property type="term" value="P:carbohydrate metabolic process"/>
    <property type="evidence" value="ECO:0007669"/>
    <property type="project" value="InterPro"/>
</dbReference>
<dbReference type="InterPro" id="IPR018483">
    <property type="entry name" value="Carb_kinase_FGGY_CS"/>
</dbReference>
<dbReference type="Gene3D" id="3.30.420.40">
    <property type="match status" value="2"/>
</dbReference>
<evidence type="ECO:0000259" key="5">
    <source>
        <dbReference type="Pfam" id="PF00370"/>
    </source>
</evidence>
<dbReference type="Proteomes" id="UP000386847">
    <property type="component" value="Chromosome"/>
</dbReference>
<keyword evidence="3 4" id="KW-0418">Kinase</keyword>
<dbReference type="AlphaFoldDB" id="A0A5Q2F7B2"/>
<dbReference type="GO" id="GO:0016773">
    <property type="term" value="F:phosphotransferase activity, alcohol group as acceptor"/>
    <property type="evidence" value="ECO:0007669"/>
    <property type="project" value="InterPro"/>
</dbReference>
<evidence type="ECO:0000256" key="3">
    <source>
        <dbReference type="ARBA" id="ARBA00022777"/>
    </source>
</evidence>
<evidence type="ECO:0000256" key="2">
    <source>
        <dbReference type="ARBA" id="ARBA00022679"/>
    </source>
</evidence>
<name>A0A5Q2F7B2_9ACTN</name>
<evidence type="ECO:0000256" key="1">
    <source>
        <dbReference type="ARBA" id="ARBA00009156"/>
    </source>
</evidence>
<dbReference type="CDD" id="cd07802">
    <property type="entry name" value="ASKHA_NBD_FGGY_EcLyxK-like"/>
    <property type="match status" value="1"/>
</dbReference>
<dbReference type="PANTHER" id="PTHR43095">
    <property type="entry name" value="SUGAR KINASE"/>
    <property type="match status" value="1"/>
</dbReference>
<dbReference type="InterPro" id="IPR000577">
    <property type="entry name" value="Carb_kinase_FGGY"/>
</dbReference>
<dbReference type="InterPro" id="IPR043129">
    <property type="entry name" value="ATPase_NBD"/>
</dbReference>
<evidence type="ECO:0000259" key="6">
    <source>
        <dbReference type="Pfam" id="PF02782"/>
    </source>
</evidence>
<dbReference type="GO" id="GO:0016301">
    <property type="term" value="F:kinase activity"/>
    <property type="evidence" value="ECO:0007669"/>
    <property type="project" value="UniProtKB-KW"/>
</dbReference>
<keyword evidence="8" id="KW-1185">Reference proteome</keyword>
<protein>
    <recommendedName>
        <fullName evidence="9">L-xylulokinase</fullName>
    </recommendedName>
</protein>
<evidence type="ECO:0000313" key="7">
    <source>
        <dbReference type="EMBL" id="QGF22880.1"/>
    </source>
</evidence>
<evidence type="ECO:0000313" key="8">
    <source>
        <dbReference type="Proteomes" id="UP000386847"/>
    </source>
</evidence>
<dbReference type="InterPro" id="IPR050406">
    <property type="entry name" value="FGGY_Carb_Kinase"/>
</dbReference>
<dbReference type="InterPro" id="IPR018484">
    <property type="entry name" value="FGGY_N"/>
</dbReference>
<proteinExistence type="inferred from homology"/>
<gene>
    <name evidence="7" type="ORF">Rai3103_03460</name>
</gene>
<dbReference type="KEGG" id="rain:Rai3103_03460"/>
<evidence type="ECO:0008006" key="9">
    <source>
        <dbReference type="Google" id="ProtNLM"/>
    </source>
</evidence>
<feature type="domain" description="Carbohydrate kinase FGGY C-terminal" evidence="6">
    <location>
        <begin position="269"/>
        <end position="464"/>
    </location>
</feature>
<dbReference type="EMBL" id="CP045725">
    <property type="protein sequence ID" value="QGF22880.1"/>
    <property type="molecule type" value="Genomic_DNA"/>
</dbReference>
<dbReference type="RefSeq" id="WP_153571407.1">
    <property type="nucleotide sequence ID" value="NZ_CP045725.1"/>
</dbReference>
<dbReference type="Pfam" id="PF00370">
    <property type="entry name" value="FGGY_N"/>
    <property type="match status" value="1"/>
</dbReference>
<feature type="domain" description="Carbohydrate kinase FGGY N-terminal" evidence="5">
    <location>
        <begin position="6"/>
        <end position="252"/>
    </location>
</feature>
<dbReference type="PANTHER" id="PTHR43095:SF3">
    <property type="entry name" value="L-XYLULOSE_3-KETO-L-GULONATE KINASE"/>
    <property type="match status" value="1"/>
</dbReference>
<accession>A0A5Q2F7B2</accession>
<sequence>MKADLVLAVDAGGSYVKATLFDLGQGSSTTVARDVRPRHPEPGWSERDAEELWAAASSALRSALGDADPVRVAAIGLTGHGNGAYIVDEVGRPTRPAVMAADTRARFELRRWQAQGVGDLVRERSWSAFWAGQPGPIVAWLSRHDPGSLARAQAVVSCKDYLRGRLTGRVESELTDASCNGLYDNAAYVATGEPLRVSEDLLGALGIEGSRRLFLPPTVSPLESRTLSPSAAAATGLLAGTPVVAGVVDNLALQYGSGVTGPEAICVGAGTWSVNQLLVDEQAMTPDGALGATRPLAACVALDHHALLSEASPTSASNLDWALHEALGGLRREAEAAGRNVHALALEREGERVPRLDDPVFLPYIDGSRLDSGARGAWLGLSSATTDVELVGAVIEGICFEHRRHVERLGRAGGAEALPVRLSGGATRSPVWVQRFADALGREVLSSPVAELGSVGAAGLAAVTVSVADELASVVHRLGGEWSVSRPDPRRRDAVEQRFGRYLTCARLLEELAWSSE</sequence>
<comment type="similarity">
    <text evidence="1 4">Belongs to the FGGY kinase family.</text>
</comment>
<dbReference type="InterPro" id="IPR018485">
    <property type="entry name" value="FGGY_C"/>
</dbReference>
<keyword evidence="2 4" id="KW-0808">Transferase</keyword>
<dbReference type="SUPFAM" id="SSF53067">
    <property type="entry name" value="Actin-like ATPase domain"/>
    <property type="match status" value="2"/>
</dbReference>
<dbReference type="PROSITE" id="PS00445">
    <property type="entry name" value="FGGY_KINASES_2"/>
    <property type="match status" value="1"/>
</dbReference>